<gene>
    <name evidence="6" type="ORF">DMN91_000652</name>
</gene>
<dbReference type="OrthoDB" id="10253869at2759"/>
<reference evidence="6 7" key="1">
    <citation type="journal article" date="2018" name="Genome Res.">
        <title>The genomic architecture and molecular evolution of ant odorant receptors.</title>
        <authorList>
            <person name="McKenzie S.K."/>
            <person name="Kronauer D.J.C."/>
        </authorList>
    </citation>
    <scope>NUCLEOTIDE SEQUENCE [LARGE SCALE GENOMIC DNA]</scope>
    <source>
        <strain evidence="6">Clonal line C1</strain>
    </source>
</reference>
<dbReference type="Gene3D" id="3.40.50.980">
    <property type="match status" value="3"/>
</dbReference>
<dbReference type="Proteomes" id="UP000279307">
    <property type="component" value="Chromosome 1"/>
</dbReference>
<sequence length="601" mass="69818">MSSEEEVLTPGLHHCPDALNLFKITKKELTGISNTLDLKPGNIGNYILATFERAPLFIGQVDEKTGKITTFQEMRENSIKCAIFMQEIGIKQREVVTICVTNHIDAYIPYLACLYIGAIADLWHEDFIRDAGGVQILSHLRQRKPKMIFINSIFAPKFEFFANRVRKLSTYIVTIDECHPWTFYGSTNVRNYYFVHNVISSVEENKVDEFSCLSVNEMESAVVMYSPSATTSYGNIEFPHVMFSYPTTRQIPRMQKNDVGLWYAPFCSLHGPFLIVHAILEYVTVIKPKNFSEENMYETIQKYKVNWVLLESTMCNKMFFNIDVRTYDTSMLREIVCDSEVRHKAYTKLMKLLPHVSIVKVYSTHIEVHKRALPYSVIINDRRQRFSIEKIRDVRIVPGMVQTGVIACQKNCRKDGCSGYVGQMMKVKIIDMITRKKLGPKSYGEIWCKYPNITLSNGEIFYERNKEFPRLLKSKDLKRMAKGWYYTGDWGYFDTDGAIYVIDKINNVMYFEEQYISNTQVEAKIEKHPRVKEAYILSSSNTLKLLYIKPSAEFQKKVLIDHLQGYPFFPENIKLHTIFINDITPRLPNGRVDKDNLTYIK</sequence>
<comment type="caution">
    <text evidence="6">The sequence shown here is derived from an EMBL/GenBank/DDBJ whole genome shotgun (WGS) entry which is preliminary data.</text>
</comment>
<name>A0A3L8E2D1_OOCBI</name>
<feature type="domain" description="AMP-dependent synthetase/ligase" evidence="5">
    <location>
        <begin position="64"/>
        <end position="362"/>
    </location>
</feature>
<evidence type="ECO:0000256" key="1">
    <source>
        <dbReference type="ARBA" id="ARBA00004275"/>
    </source>
</evidence>
<evidence type="ECO:0000259" key="5">
    <source>
        <dbReference type="Pfam" id="PF00501"/>
    </source>
</evidence>
<dbReference type="Pfam" id="PF00501">
    <property type="entry name" value="AMP-binding"/>
    <property type="match status" value="1"/>
</dbReference>
<dbReference type="Gene3D" id="2.30.38.10">
    <property type="entry name" value="Luciferase, Domain 3"/>
    <property type="match status" value="1"/>
</dbReference>
<proteinExistence type="inferred from homology"/>
<comment type="similarity">
    <text evidence="2">Belongs to the ATP-dependent AMP-binding enzyme family.</text>
</comment>
<accession>A0A3L8E2D1</accession>
<evidence type="ECO:0000256" key="2">
    <source>
        <dbReference type="ARBA" id="ARBA00006432"/>
    </source>
</evidence>
<keyword evidence="4" id="KW-0576">Peroxisome</keyword>
<dbReference type="InterPro" id="IPR000873">
    <property type="entry name" value="AMP-dep_synth/lig_dom"/>
</dbReference>
<evidence type="ECO:0000256" key="3">
    <source>
        <dbReference type="ARBA" id="ARBA00022598"/>
    </source>
</evidence>
<keyword evidence="3" id="KW-0436">Ligase</keyword>
<comment type="subcellular location">
    <subcellularLocation>
        <location evidence="1">Peroxisome</location>
    </subcellularLocation>
</comment>
<dbReference type="AlphaFoldDB" id="A0A3L8E2D1"/>
<dbReference type="EMBL" id="QOIP01000001">
    <property type="protein sequence ID" value="RLU26854.1"/>
    <property type="molecule type" value="Genomic_DNA"/>
</dbReference>
<evidence type="ECO:0000313" key="7">
    <source>
        <dbReference type="Proteomes" id="UP000279307"/>
    </source>
</evidence>
<dbReference type="SUPFAM" id="SSF56801">
    <property type="entry name" value="Acetyl-CoA synthetase-like"/>
    <property type="match status" value="1"/>
</dbReference>
<dbReference type="GO" id="GO:0016405">
    <property type="term" value="F:CoA-ligase activity"/>
    <property type="evidence" value="ECO:0007669"/>
    <property type="project" value="TreeGrafter"/>
</dbReference>
<evidence type="ECO:0000313" key="6">
    <source>
        <dbReference type="EMBL" id="RLU26854.1"/>
    </source>
</evidence>
<organism evidence="6 7">
    <name type="scientific">Ooceraea biroi</name>
    <name type="common">Clonal raider ant</name>
    <name type="synonym">Cerapachys biroi</name>
    <dbReference type="NCBI Taxonomy" id="2015173"/>
    <lineage>
        <taxon>Eukaryota</taxon>
        <taxon>Metazoa</taxon>
        <taxon>Ecdysozoa</taxon>
        <taxon>Arthropoda</taxon>
        <taxon>Hexapoda</taxon>
        <taxon>Insecta</taxon>
        <taxon>Pterygota</taxon>
        <taxon>Neoptera</taxon>
        <taxon>Endopterygota</taxon>
        <taxon>Hymenoptera</taxon>
        <taxon>Apocrita</taxon>
        <taxon>Aculeata</taxon>
        <taxon>Formicoidea</taxon>
        <taxon>Formicidae</taxon>
        <taxon>Dorylinae</taxon>
        <taxon>Ooceraea</taxon>
    </lineage>
</organism>
<protein>
    <recommendedName>
        <fullName evidence="5">AMP-dependent synthetase/ligase domain-containing protein</fullName>
    </recommendedName>
</protein>
<dbReference type="GO" id="GO:0005777">
    <property type="term" value="C:peroxisome"/>
    <property type="evidence" value="ECO:0007669"/>
    <property type="project" value="UniProtKB-SubCell"/>
</dbReference>
<dbReference type="PANTHER" id="PTHR24096:SF149">
    <property type="entry name" value="AMP-BINDING DOMAIN-CONTAINING PROTEIN-RELATED"/>
    <property type="match status" value="1"/>
</dbReference>
<dbReference type="PANTHER" id="PTHR24096">
    <property type="entry name" value="LONG-CHAIN-FATTY-ACID--COA LIGASE"/>
    <property type="match status" value="1"/>
</dbReference>
<evidence type="ECO:0000256" key="4">
    <source>
        <dbReference type="ARBA" id="ARBA00023140"/>
    </source>
</evidence>